<feature type="transmembrane region" description="Helical" evidence="9">
    <location>
        <begin position="70"/>
        <end position="96"/>
    </location>
</feature>
<dbReference type="KEGG" id="plei:Q9312_02295"/>
<name>A0AA51RUB3_9GAMM</name>
<accession>A0AA51RUB3</accession>
<protein>
    <submittedName>
        <fullName evidence="11">Na+/H+ antiporter NhaC</fullName>
    </submittedName>
</protein>
<dbReference type="GO" id="GO:0015297">
    <property type="term" value="F:antiporter activity"/>
    <property type="evidence" value="ECO:0007669"/>
    <property type="project" value="UniProtKB-KW"/>
</dbReference>
<dbReference type="PANTHER" id="PTHR33451:SF3">
    <property type="entry name" value="MALATE-2H(+)_NA(+)-LACTATE ANTIPORTER"/>
    <property type="match status" value="1"/>
</dbReference>
<feature type="transmembrane region" description="Helical" evidence="9">
    <location>
        <begin position="144"/>
        <end position="170"/>
    </location>
</feature>
<dbReference type="PANTHER" id="PTHR33451">
    <property type="entry name" value="MALATE-2H(+)/NA(+)-LACTATE ANTIPORTER"/>
    <property type="match status" value="1"/>
</dbReference>
<proteinExistence type="inferred from homology"/>
<comment type="similarity">
    <text evidence="8">Belongs to the NhaC Na(+)/H(+) (TC 2.A.35) antiporter family.</text>
</comment>
<comment type="subcellular location">
    <subcellularLocation>
        <location evidence="1">Cell membrane</location>
        <topology evidence="1">Multi-pass membrane protein</topology>
    </subcellularLocation>
</comment>
<keyword evidence="4" id="KW-1003">Cell membrane</keyword>
<evidence type="ECO:0000256" key="8">
    <source>
        <dbReference type="ARBA" id="ARBA00038435"/>
    </source>
</evidence>
<evidence type="ECO:0000256" key="9">
    <source>
        <dbReference type="SAM" id="Phobius"/>
    </source>
</evidence>
<evidence type="ECO:0000256" key="6">
    <source>
        <dbReference type="ARBA" id="ARBA00022989"/>
    </source>
</evidence>
<dbReference type="InterPro" id="IPR052180">
    <property type="entry name" value="NhaC_Na-H+_Antiporter"/>
</dbReference>
<keyword evidence="3" id="KW-0050">Antiport</keyword>
<feature type="transmembrane region" description="Helical" evidence="9">
    <location>
        <begin position="39"/>
        <end position="58"/>
    </location>
</feature>
<evidence type="ECO:0000256" key="1">
    <source>
        <dbReference type="ARBA" id="ARBA00004651"/>
    </source>
</evidence>
<dbReference type="InterPro" id="IPR018461">
    <property type="entry name" value="Na/H_Antiport_NhaC-like_C"/>
</dbReference>
<organism evidence="11 12">
    <name type="scientific">Pleionea litopenaei</name>
    <dbReference type="NCBI Taxonomy" id="3070815"/>
    <lineage>
        <taxon>Bacteria</taxon>
        <taxon>Pseudomonadati</taxon>
        <taxon>Pseudomonadota</taxon>
        <taxon>Gammaproteobacteria</taxon>
        <taxon>Oceanospirillales</taxon>
        <taxon>Pleioneaceae</taxon>
        <taxon>Pleionea</taxon>
    </lineage>
</organism>
<dbReference type="GO" id="GO:0005886">
    <property type="term" value="C:plasma membrane"/>
    <property type="evidence" value="ECO:0007669"/>
    <property type="project" value="UniProtKB-SubCell"/>
</dbReference>
<evidence type="ECO:0000256" key="7">
    <source>
        <dbReference type="ARBA" id="ARBA00023136"/>
    </source>
</evidence>
<evidence type="ECO:0000256" key="2">
    <source>
        <dbReference type="ARBA" id="ARBA00022448"/>
    </source>
</evidence>
<feature type="transmembrane region" description="Helical" evidence="9">
    <location>
        <begin position="199"/>
        <end position="220"/>
    </location>
</feature>
<feature type="transmembrane region" description="Helical" evidence="9">
    <location>
        <begin position="241"/>
        <end position="259"/>
    </location>
</feature>
<dbReference type="InterPro" id="IPR004770">
    <property type="entry name" value="Na/H_antiport_NhaC"/>
</dbReference>
<evidence type="ECO:0000313" key="11">
    <source>
        <dbReference type="EMBL" id="WMS87766.1"/>
    </source>
</evidence>
<feature type="transmembrane region" description="Helical" evidence="9">
    <location>
        <begin position="334"/>
        <end position="352"/>
    </location>
</feature>
<keyword evidence="2" id="KW-0813">Transport</keyword>
<dbReference type="AlphaFoldDB" id="A0AA51RUB3"/>
<evidence type="ECO:0000256" key="5">
    <source>
        <dbReference type="ARBA" id="ARBA00022692"/>
    </source>
</evidence>
<dbReference type="Pfam" id="PF03553">
    <property type="entry name" value="Na_H_antiporter"/>
    <property type="match status" value="1"/>
</dbReference>
<gene>
    <name evidence="11" type="primary">nhaC</name>
    <name evidence="11" type="ORF">Q9312_02295</name>
</gene>
<feature type="transmembrane region" description="Helical" evidence="9">
    <location>
        <begin position="12"/>
        <end position="33"/>
    </location>
</feature>
<evidence type="ECO:0000256" key="4">
    <source>
        <dbReference type="ARBA" id="ARBA00022475"/>
    </source>
</evidence>
<keyword evidence="6 9" id="KW-1133">Transmembrane helix</keyword>
<evidence type="ECO:0000313" key="12">
    <source>
        <dbReference type="Proteomes" id="UP001239782"/>
    </source>
</evidence>
<feature type="transmembrane region" description="Helical" evidence="9">
    <location>
        <begin position="116"/>
        <end position="137"/>
    </location>
</feature>
<dbReference type="EMBL" id="CP133548">
    <property type="protein sequence ID" value="WMS87766.1"/>
    <property type="molecule type" value="Genomic_DNA"/>
</dbReference>
<dbReference type="RefSeq" id="WP_309202920.1">
    <property type="nucleotide sequence ID" value="NZ_CP133548.1"/>
</dbReference>
<dbReference type="Proteomes" id="UP001239782">
    <property type="component" value="Chromosome"/>
</dbReference>
<sequence length="487" mass="51825">MSDSNNHKQPTLLDALTPVVFLILLLIASVLLYEDNSSYGANQIALLLAAGVAALIGVKNGYNWKTIEHGIVQGISTALGAILILLAVGSLVGTWLLSGTVPTLIYFGLQLMEPSIFYVATCLICALVSVSIGSSWTTAGTVGVALIGVALGLGLSVEITAGAIISGAYFGDKMSPLSDTTNLAPAVAGTDLFTHIRHMVWTTTPSIILALVIFLVIGLVQSSSNQPVDLSGTLSILDKSFNISIWTLIPLVLVFTMAIKRFPAFPTIMTGALVGGITAMIFQPQAIEAFAGNENHGTIVTSIDAVWRALFDGFKITTENESVNELLSRGGMSSMLNTVWLILCALTFGAVLEHTHLLGRLVGAALGLVHSTSTLIVTVILTCIGINITAGDQYIAIVLPGRMYKAEFQRRGLDSKNLSRTLEDSATITSPLIPWNTCGAYMSGTLGVATWAYLPFCFFNLINPFVSALYGMYNFKIERIQEPAEQA</sequence>
<evidence type="ECO:0000256" key="3">
    <source>
        <dbReference type="ARBA" id="ARBA00022449"/>
    </source>
</evidence>
<keyword evidence="12" id="KW-1185">Reference proteome</keyword>
<feature type="domain" description="Na+/H+ antiporter NhaC-like C-terminal" evidence="10">
    <location>
        <begin position="167"/>
        <end position="474"/>
    </location>
</feature>
<evidence type="ECO:0000259" key="10">
    <source>
        <dbReference type="Pfam" id="PF03553"/>
    </source>
</evidence>
<reference evidence="11 12" key="1">
    <citation type="submission" date="2023-08" db="EMBL/GenBank/DDBJ databases">
        <title>Pleionea litopenaei sp. nov., isolated from stomach of juvenile Litopenaeus vannamei.</title>
        <authorList>
            <person name="Rho A.M."/>
            <person name="Hwang C.Y."/>
        </authorList>
    </citation>
    <scope>NUCLEOTIDE SEQUENCE [LARGE SCALE GENOMIC DNA]</scope>
    <source>
        <strain evidence="11 12">HL-JVS1</strain>
    </source>
</reference>
<feature type="transmembrane region" description="Helical" evidence="9">
    <location>
        <begin position="364"/>
        <end position="390"/>
    </location>
</feature>
<keyword evidence="5 9" id="KW-0812">Transmembrane</keyword>
<keyword evidence="7 9" id="KW-0472">Membrane</keyword>
<feature type="transmembrane region" description="Helical" evidence="9">
    <location>
        <begin position="451"/>
        <end position="473"/>
    </location>
</feature>
<dbReference type="NCBIfam" id="TIGR00931">
    <property type="entry name" value="antiport_nhaC"/>
    <property type="match status" value="1"/>
</dbReference>